<feature type="coiled-coil region" evidence="1">
    <location>
        <begin position="60"/>
        <end position="105"/>
    </location>
</feature>
<name>A0A268S4C0_SHOCL</name>
<dbReference type="EMBL" id="NPBS01000014">
    <property type="protein sequence ID" value="PAF27398.1"/>
    <property type="molecule type" value="Genomic_DNA"/>
</dbReference>
<accession>A0A268S4C0</accession>
<dbReference type="Proteomes" id="UP000216133">
    <property type="component" value="Unassembled WGS sequence"/>
</dbReference>
<dbReference type="AlphaFoldDB" id="A0A268S4C0"/>
<sequence>MGEKNFFSKLFEGDERQRGLNELQKQLNDLYKVKSDRLLSIQKKGYELKDKLKKAEHEEKESIILLIEGLKKEKEQIKEQYKIDKANKKKEIESYKEETKRLAWEKEKQKLIEKGYSDSEIEEEEKQWNKSLFQKLDDSLSKGQSAERRRPFGSVKLEHLGGHPKLRKGKVTIRAGKEPGTLQFGSKTVTVIGMEWMEKGKRSGGKAAAGALVGGLITAPVTWGAGAIVGAAIGGRRKDDSVVAVAFTEDNINYTMYLKAEANEYQKLCTLLA</sequence>
<evidence type="ECO:0000313" key="2">
    <source>
        <dbReference type="EMBL" id="PAF27398.1"/>
    </source>
</evidence>
<protein>
    <submittedName>
        <fullName evidence="2">Uncharacterized protein</fullName>
    </submittedName>
</protein>
<dbReference type="RefSeq" id="WP_095327811.1">
    <property type="nucleotide sequence ID" value="NZ_NPBS01000014.1"/>
</dbReference>
<evidence type="ECO:0000313" key="3">
    <source>
        <dbReference type="Proteomes" id="UP000216133"/>
    </source>
</evidence>
<gene>
    <name evidence="2" type="ORF">CHH61_03505</name>
</gene>
<evidence type="ECO:0000256" key="1">
    <source>
        <dbReference type="SAM" id="Coils"/>
    </source>
</evidence>
<keyword evidence="1" id="KW-0175">Coiled coil</keyword>
<comment type="caution">
    <text evidence="2">The sequence shown here is derived from an EMBL/GenBank/DDBJ whole genome shotgun (WGS) entry which is preliminary data.</text>
</comment>
<proteinExistence type="predicted"/>
<reference evidence="2 3" key="1">
    <citation type="submission" date="2017-07" db="EMBL/GenBank/DDBJ databases">
        <title>Isolation and whole genome analysis of endospore-forming bacteria from heroin.</title>
        <authorList>
            <person name="Kalinowski J."/>
            <person name="Ahrens B."/>
            <person name="Al-Dilaimi A."/>
            <person name="Winkler A."/>
            <person name="Wibberg D."/>
            <person name="Schleenbecker U."/>
            <person name="Ruckert C."/>
            <person name="Wolfel R."/>
            <person name="Grass G."/>
        </authorList>
    </citation>
    <scope>NUCLEOTIDE SEQUENCE [LARGE SCALE GENOMIC DNA]</scope>
    <source>
        <strain evidence="2 3">7523-2</strain>
    </source>
</reference>
<organism evidence="2 3">
    <name type="scientific">Shouchella clausii</name>
    <name type="common">Alkalihalobacillus clausii</name>
    <dbReference type="NCBI Taxonomy" id="79880"/>
    <lineage>
        <taxon>Bacteria</taxon>
        <taxon>Bacillati</taxon>
        <taxon>Bacillota</taxon>
        <taxon>Bacilli</taxon>
        <taxon>Bacillales</taxon>
        <taxon>Bacillaceae</taxon>
        <taxon>Shouchella</taxon>
    </lineage>
</organism>